<sequence>MLFSSPYCDTSTGFVSKFKEFISKGDVLDPAVGVTIGAAFGKIATSLTHDIPIPVLSLFTGGIDLQNMFVALDGKSYTTLEEAKKAGSAALAYGNFINEVICFLIIASVIFWVVKAANSVKKKPLEVSAVPAAPTAEQQLLMEIRDSLRTHRG</sequence>
<accession>A0A1G1TBT4</accession>
<organism evidence="10 11">
    <name type="scientific">Hymenobacter glacialis</name>
    <dbReference type="NCBI Taxonomy" id="1908236"/>
    <lineage>
        <taxon>Bacteria</taxon>
        <taxon>Pseudomonadati</taxon>
        <taxon>Bacteroidota</taxon>
        <taxon>Cytophagia</taxon>
        <taxon>Cytophagales</taxon>
        <taxon>Hymenobacteraceae</taxon>
        <taxon>Hymenobacter</taxon>
    </lineage>
</organism>
<dbReference type="PANTHER" id="PTHR30266:SF2">
    <property type="entry name" value="LARGE-CONDUCTANCE MECHANOSENSITIVE CHANNEL"/>
    <property type="match status" value="1"/>
</dbReference>
<evidence type="ECO:0000313" key="11">
    <source>
        <dbReference type="Proteomes" id="UP000177791"/>
    </source>
</evidence>
<proteinExistence type="inferred from homology"/>
<dbReference type="EMBL" id="MDZC01000017">
    <property type="protein sequence ID" value="OGX88330.1"/>
    <property type="molecule type" value="Genomic_DNA"/>
</dbReference>
<evidence type="ECO:0000256" key="1">
    <source>
        <dbReference type="ARBA" id="ARBA00004141"/>
    </source>
</evidence>
<dbReference type="GO" id="GO:0008381">
    <property type="term" value="F:mechanosensitive monoatomic ion channel activity"/>
    <property type="evidence" value="ECO:0007669"/>
    <property type="project" value="UniProtKB-UniRule"/>
</dbReference>
<evidence type="ECO:0000256" key="2">
    <source>
        <dbReference type="ARBA" id="ARBA00022448"/>
    </source>
</evidence>
<dbReference type="InterPro" id="IPR037673">
    <property type="entry name" value="MSC/AndL"/>
</dbReference>
<dbReference type="Proteomes" id="UP000177791">
    <property type="component" value="Unassembled WGS sequence"/>
</dbReference>
<comment type="subcellular location">
    <subcellularLocation>
        <location evidence="9">Cell membrane</location>
        <topology evidence="9">Multi-pass membrane protein</topology>
    </subcellularLocation>
    <subcellularLocation>
        <location evidence="1">Membrane</location>
        <topology evidence="1">Multi-pass membrane protein</topology>
    </subcellularLocation>
</comment>
<dbReference type="RefSeq" id="WP_070732412.1">
    <property type="nucleotide sequence ID" value="NZ_MDZC01000017.1"/>
</dbReference>
<keyword evidence="7 9" id="KW-0472">Membrane</keyword>
<feature type="transmembrane region" description="Helical" evidence="9">
    <location>
        <begin position="96"/>
        <end position="114"/>
    </location>
</feature>
<dbReference type="STRING" id="1908236.BEN48_09590"/>
<dbReference type="InterPro" id="IPR001185">
    <property type="entry name" value="MS_channel"/>
</dbReference>
<dbReference type="InterPro" id="IPR036019">
    <property type="entry name" value="MscL_channel"/>
</dbReference>
<protein>
    <recommendedName>
        <fullName evidence="9">Large-conductance mechanosensitive channel</fullName>
    </recommendedName>
</protein>
<evidence type="ECO:0000256" key="9">
    <source>
        <dbReference type="HAMAP-Rule" id="MF_00115"/>
    </source>
</evidence>
<comment type="caution">
    <text evidence="9">Lacks conserved residue(s) required for the propagation of feature annotation.</text>
</comment>
<keyword evidence="3 9" id="KW-1003">Cell membrane</keyword>
<evidence type="ECO:0000256" key="4">
    <source>
        <dbReference type="ARBA" id="ARBA00022692"/>
    </source>
</evidence>
<evidence type="ECO:0000256" key="5">
    <source>
        <dbReference type="ARBA" id="ARBA00022989"/>
    </source>
</evidence>
<comment type="subunit">
    <text evidence="9">Homopentamer.</text>
</comment>
<keyword evidence="11" id="KW-1185">Reference proteome</keyword>
<evidence type="ECO:0000313" key="10">
    <source>
        <dbReference type="EMBL" id="OGX88330.1"/>
    </source>
</evidence>
<dbReference type="HAMAP" id="MF_00115">
    <property type="entry name" value="MscL"/>
    <property type="match status" value="1"/>
</dbReference>
<comment type="function">
    <text evidence="9">Channel that opens in response to stretch forces in the membrane lipid bilayer. May participate in the regulation of osmotic pressure changes within the cell.</text>
</comment>
<comment type="caution">
    <text evidence="10">The sequence shown here is derived from an EMBL/GenBank/DDBJ whole genome shotgun (WGS) entry which is preliminary data.</text>
</comment>
<dbReference type="GO" id="GO:0005886">
    <property type="term" value="C:plasma membrane"/>
    <property type="evidence" value="ECO:0007669"/>
    <property type="project" value="UniProtKB-SubCell"/>
</dbReference>
<dbReference type="Pfam" id="PF01741">
    <property type="entry name" value="MscL"/>
    <property type="match status" value="1"/>
</dbReference>
<keyword evidence="8 9" id="KW-0407">Ion channel</keyword>
<keyword evidence="6 9" id="KW-0406">Ion transport</keyword>
<keyword evidence="2 9" id="KW-0813">Transport</keyword>
<keyword evidence="4 9" id="KW-0812">Transmembrane</keyword>
<dbReference type="NCBIfam" id="TIGR00220">
    <property type="entry name" value="mscL"/>
    <property type="match status" value="1"/>
</dbReference>
<comment type="similarity">
    <text evidence="9">Belongs to the MscL family.</text>
</comment>
<dbReference type="Gene3D" id="1.10.1200.120">
    <property type="entry name" value="Large-conductance mechanosensitive channel, MscL, domain 1"/>
    <property type="match status" value="1"/>
</dbReference>
<evidence type="ECO:0000256" key="8">
    <source>
        <dbReference type="ARBA" id="ARBA00023303"/>
    </source>
</evidence>
<evidence type="ECO:0000256" key="6">
    <source>
        <dbReference type="ARBA" id="ARBA00023065"/>
    </source>
</evidence>
<gene>
    <name evidence="9" type="primary">mscL</name>
    <name evidence="10" type="ORF">BEN48_09590</name>
</gene>
<keyword evidence="5 9" id="KW-1133">Transmembrane helix</keyword>
<dbReference type="PANTHER" id="PTHR30266">
    <property type="entry name" value="MECHANOSENSITIVE CHANNEL MSCL"/>
    <property type="match status" value="1"/>
</dbReference>
<evidence type="ECO:0000256" key="3">
    <source>
        <dbReference type="ARBA" id="ARBA00022475"/>
    </source>
</evidence>
<dbReference type="OrthoDB" id="9810350at2"/>
<name>A0A1G1TBT4_9BACT</name>
<dbReference type="SUPFAM" id="SSF81330">
    <property type="entry name" value="Gated mechanosensitive channel"/>
    <property type="match status" value="1"/>
</dbReference>
<dbReference type="AlphaFoldDB" id="A0A1G1TBT4"/>
<reference evidence="10 11" key="1">
    <citation type="submission" date="2016-08" db="EMBL/GenBank/DDBJ databases">
        <title>Hymenobacter coccineus sp. nov., Hymenobacter lapidarius sp. nov. and Hymenobacter glacialis sp. nov., isolated from Antarctic soil.</title>
        <authorList>
            <person name="Sedlacek I."/>
            <person name="Kralova S."/>
            <person name="Kyrova K."/>
            <person name="Maslanova I."/>
            <person name="Stankova E."/>
            <person name="Vrbovska V."/>
            <person name="Nemec M."/>
            <person name="Bartak M."/>
            <person name="Svec P."/>
            <person name="Busse H.-J."/>
            <person name="Pantucek R."/>
        </authorList>
    </citation>
    <scope>NUCLEOTIDE SEQUENCE [LARGE SCALE GENOMIC DNA]</scope>
    <source>
        <strain evidence="10 11">CCM 8648</strain>
    </source>
</reference>
<evidence type="ECO:0000256" key="7">
    <source>
        <dbReference type="ARBA" id="ARBA00023136"/>
    </source>
</evidence>